<evidence type="ECO:0000259" key="5">
    <source>
        <dbReference type="PROSITE" id="PS01180"/>
    </source>
</evidence>
<dbReference type="EnsemblMetazoa" id="AALFPA23_023686.R35255">
    <property type="protein sequence ID" value="AALFPA23_023686.P35255"/>
    <property type="gene ID" value="AALFPA23_023686"/>
</dbReference>
<name>A0ABM2A1W1_AEDAL</name>
<dbReference type="Pfam" id="PF00057">
    <property type="entry name" value="Ldl_recept_a"/>
    <property type="match status" value="1"/>
</dbReference>
<dbReference type="SMART" id="SM00192">
    <property type="entry name" value="LDLa"/>
    <property type="match status" value="2"/>
</dbReference>
<evidence type="ECO:0000256" key="4">
    <source>
        <dbReference type="SAM" id="Phobius"/>
    </source>
</evidence>
<reference evidence="6" key="2">
    <citation type="submission" date="2025-05" db="UniProtKB">
        <authorList>
            <consortium name="EnsemblMetazoa"/>
        </authorList>
    </citation>
    <scope>IDENTIFICATION</scope>
    <source>
        <strain evidence="6">Foshan</strain>
    </source>
</reference>
<feature type="region of interest" description="Disordered" evidence="3">
    <location>
        <begin position="457"/>
        <end position="476"/>
    </location>
</feature>
<keyword evidence="1 2" id="KW-1015">Disulfide bond</keyword>
<keyword evidence="4" id="KW-0472">Membrane</keyword>
<dbReference type="PROSITE" id="PS01180">
    <property type="entry name" value="CUB"/>
    <property type="match status" value="2"/>
</dbReference>
<dbReference type="PROSITE" id="PS01209">
    <property type="entry name" value="LDLRA_1"/>
    <property type="match status" value="1"/>
</dbReference>
<dbReference type="PROSITE" id="PS50068">
    <property type="entry name" value="LDLRA_2"/>
    <property type="match status" value="2"/>
</dbReference>
<reference evidence="7" key="1">
    <citation type="journal article" date="2015" name="Proc. Natl. Acad. Sci. U.S.A.">
        <title>Genome sequence of the Asian Tiger mosquito, Aedes albopictus, reveals insights into its biology, genetics, and evolution.</title>
        <authorList>
            <person name="Chen X.G."/>
            <person name="Jiang X."/>
            <person name="Gu J."/>
            <person name="Xu M."/>
            <person name="Wu Y."/>
            <person name="Deng Y."/>
            <person name="Zhang C."/>
            <person name="Bonizzoni M."/>
            <person name="Dermauw W."/>
            <person name="Vontas J."/>
            <person name="Armbruster P."/>
            <person name="Huang X."/>
            <person name="Yang Y."/>
            <person name="Zhang H."/>
            <person name="He W."/>
            <person name="Peng H."/>
            <person name="Liu Y."/>
            <person name="Wu K."/>
            <person name="Chen J."/>
            <person name="Lirakis M."/>
            <person name="Topalis P."/>
            <person name="Van Leeuwen T."/>
            <person name="Hall A.B."/>
            <person name="Jiang X."/>
            <person name="Thorpe C."/>
            <person name="Mueller R.L."/>
            <person name="Sun C."/>
            <person name="Waterhouse R.M."/>
            <person name="Yan G."/>
            <person name="Tu Z.J."/>
            <person name="Fang X."/>
            <person name="James A.A."/>
        </authorList>
    </citation>
    <scope>NUCLEOTIDE SEQUENCE [LARGE SCALE GENOMIC DNA]</scope>
    <source>
        <strain evidence="7">Foshan</strain>
    </source>
</reference>
<dbReference type="Proteomes" id="UP000069940">
    <property type="component" value="Unassembled WGS sequence"/>
</dbReference>
<dbReference type="InterPro" id="IPR053207">
    <property type="entry name" value="Non-NMDA_GluR_Accessory"/>
</dbReference>
<evidence type="ECO:0000256" key="1">
    <source>
        <dbReference type="ARBA" id="ARBA00023157"/>
    </source>
</evidence>
<keyword evidence="4" id="KW-1133">Transmembrane helix</keyword>
<dbReference type="CDD" id="cd00112">
    <property type="entry name" value="LDLa"/>
    <property type="match status" value="1"/>
</dbReference>
<feature type="compositionally biased region" description="Polar residues" evidence="3">
    <location>
        <begin position="1"/>
        <end position="16"/>
    </location>
</feature>
<feature type="domain" description="CUB" evidence="5">
    <location>
        <begin position="559"/>
        <end position="729"/>
    </location>
</feature>
<evidence type="ECO:0000256" key="2">
    <source>
        <dbReference type="PROSITE-ProRule" id="PRU00124"/>
    </source>
</evidence>
<proteinExistence type="predicted"/>
<dbReference type="InterPro" id="IPR000859">
    <property type="entry name" value="CUB_dom"/>
</dbReference>
<dbReference type="InterPro" id="IPR035914">
    <property type="entry name" value="Sperma_CUB_dom_sf"/>
</dbReference>
<feature type="region of interest" description="Disordered" evidence="3">
    <location>
        <begin position="146"/>
        <end position="166"/>
    </location>
</feature>
<dbReference type="SUPFAM" id="SSF57424">
    <property type="entry name" value="LDL receptor-like module"/>
    <property type="match status" value="1"/>
</dbReference>
<feature type="domain" description="CUB" evidence="5">
    <location>
        <begin position="291"/>
        <end position="417"/>
    </location>
</feature>
<dbReference type="Gene3D" id="4.10.400.10">
    <property type="entry name" value="Low-density Lipoprotein Receptor"/>
    <property type="match status" value="1"/>
</dbReference>
<accession>A0ABM2A1W1</accession>
<evidence type="ECO:0000256" key="3">
    <source>
        <dbReference type="SAM" id="MobiDB-lite"/>
    </source>
</evidence>
<keyword evidence="7" id="KW-1185">Reference proteome</keyword>
<dbReference type="CDD" id="cd00041">
    <property type="entry name" value="CUB"/>
    <property type="match status" value="1"/>
</dbReference>
<dbReference type="SUPFAM" id="SSF49854">
    <property type="entry name" value="Spermadhesin, CUB domain"/>
    <property type="match status" value="2"/>
</dbReference>
<dbReference type="InterPro" id="IPR056707">
    <property type="entry name" value="DUF7805"/>
</dbReference>
<feature type="disulfide bond" evidence="2">
    <location>
        <begin position="253"/>
        <end position="265"/>
    </location>
</feature>
<dbReference type="InterPro" id="IPR036055">
    <property type="entry name" value="LDL_receptor-like_sf"/>
</dbReference>
<feature type="compositionally biased region" description="Low complexity" evidence="3">
    <location>
        <begin position="464"/>
        <end position="475"/>
    </location>
</feature>
<dbReference type="Gene3D" id="2.60.120.290">
    <property type="entry name" value="Spermadhesin, CUB domain"/>
    <property type="match status" value="2"/>
</dbReference>
<keyword evidence="4" id="KW-0812">Transmembrane</keyword>
<dbReference type="PANTHER" id="PTHR47537">
    <property type="entry name" value="CUBILIN"/>
    <property type="match status" value="1"/>
</dbReference>
<dbReference type="GeneID" id="109623124"/>
<evidence type="ECO:0000313" key="7">
    <source>
        <dbReference type="Proteomes" id="UP000069940"/>
    </source>
</evidence>
<feature type="region of interest" description="Disordered" evidence="3">
    <location>
        <begin position="71"/>
        <end position="101"/>
    </location>
</feature>
<dbReference type="InterPro" id="IPR023415">
    <property type="entry name" value="LDLR_class-A_CS"/>
</dbReference>
<feature type="transmembrane region" description="Helical" evidence="4">
    <location>
        <begin position="1308"/>
        <end position="1328"/>
    </location>
</feature>
<dbReference type="InterPro" id="IPR002172">
    <property type="entry name" value="LDrepeatLR_classA_rpt"/>
</dbReference>
<dbReference type="PANTHER" id="PTHR47537:SF4">
    <property type="entry name" value="GH12701P"/>
    <property type="match status" value="1"/>
</dbReference>
<sequence>MSDNQHPVKQDSSTDQSEPDPYITMSPGNGTSICRATTATTTTLAAATFRKRSRRTTSFHRHRHKRLLHWDTDDDDADDTTVTQTDTMNNAGDDSSSGTESATIRLQHCPPLPSAPENNLADVTTRTSTKQHNHPRIPIAISTATVAGRRRCHPQSPSGKRSGRGRWSIGVHHLAPASCSRTSWTSRSWRWNFVPVSTLLLVGPLLLLSCLLSPVVAAKSGQQIVVSSVAAADASVMGDGPVAAAQKQSRRQCAMSEHSCNNGRCVPLNKYCNNVNDCGDGSDEPRFCTRCNRTYYGNIGLTYDLELHRPKEDRIPYVCILTFTAAGGNNGDIVQITLDSFTLGKFVSYTENGCPDGYLQVAEASRTPVGGMWCGTTWGPATFFSETRSLVMTVKLLKLSRDQSGYNFDFRIKYKMLSRDSAVVRYGGIKNEPIAPWTNVSYIPNYPIIDDFTNSTAHSEKQFSGQQRSSISSGSMELSFDNSTGRAYSGSFGSGGFSGTSGGFFQSQNRERPYSIRNLTSLAFQPGGGGFGGGGGGAQMENYTEPKYYLGDLMPGTYCSRIFTNCDKKACRLQSPNFPGVYPRNLTCYFAVRQHDVPPGKHAFIVISQPKGNLVWISTEASTATIASATSDKDKKYRPRLHTWSECDSVQDSTNPKWKSTDYITVYDGYTTRDPVILKLCGGGESIPAAVSSGPELLVEFTTSPFGTFSNPKTSSHSLHGFQLEVSVKFVDLQSPTYAKSKRICEFWLRGTGHGVLQNPQHSLAPNTTCLYHLQGTEALSLDAINIPRRSGALSTSPTRFKVWISIMKFELAPEFGATEEQLIQYQTKQDCTGMLRIWDGPLREVPICKDIDCLAMDKDGHLRPTIRFGQNSTNVIARYCGGTVQRSCDHGMLNVSNARPCTLAESFVSSSDFVTLELRTTESTVLRPLQFALKYEFVDFMQDGMPISGENDCNRRFVSSQIEKKGPHPVRSVRNIFLFGRGGAKHLHCVYRFEAQRGERIRVEISRAMTGNRTCDSRVDPDTGRSYCFGNNSARIEIFERPWHESIVFPRGCICNSTNRSYLPIVFTSTGREVEIHFRAGNMTSVDDPDSLNFEGSFEFVKAPLMCKDVRRKNAVTGVVNLSSGEMECRTRPWLIEPSHDKFIYFRMRGLFLRKNDPAAPFKYNASLSTVTPIRCYTKSRVIISNSEGVSLTACPLPDDTPHRHMVEVFSAGWTHLHPHFGIEPSKAISIEFLHPDDQTYSFTWLEISKRGSLSYSMTREECPFTCPGLDACVNGSIFCDGIEQCPSGEDESFTHCSALLRLPAEVLAGFSVLLLLLCCGLAAYVYRKIKRRCRRPSVLQTRLKSLSSMDTAVFDEKEVIC</sequence>
<feature type="region of interest" description="Disordered" evidence="3">
    <location>
        <begin position="1"/>
        <end position="31"/>
    </location>
</feature>
<dbReference type="Gene3D" id="2.40.128.620">
    <property type="match status" value="1"/>
</dbReference>
<dbReference type="SMART" id="SM00042">
    <property type="entry name" value="CUB"/>
    <property type="match status" value="1"/>
</dbReference>
<comment type="caution">
    <text evidence="2">Lacks conserved residue(s) required for the propagation of feature annotation.</text>
</comment>
<feature type="compositionally biased region" description="Polar residues" evidence="3">
    <location>
        <begin position="88"/>
        <end position="101"/>
    </location>
</feature>
<evidence type="ECO:0000313" key="6">
    <source>
        <dbReference type="EnsemblMetazoa" id="AALFPA23_023686.P35255"/>
    </source>
</evidence>
<feature type="disulfide bond" evidence="2">
    <location>
        <begin position="260"/>
        <end position="278"/>
    </location>
</feature>
<protein>
    <recommendedName>
        <fullName evidence="5">CUB domain-containing protein</fullName>
    </recommendedName>
</protein>
<dbReference type="RefSeq" id="XP_029726485.2">
    <property type="nucleotide sequence ID" value="XM_029870625.2"/>
</dbReference>
<dbReference type="PRINTS" id="PR00261">
    <property type="entry name" value="LDLRECEPTOR"/>
</dbReference>
<organism evidence="6 7">
    <name type="scientific">Aedes albopictus</name>
    <name type="common">Asian tiger mosquito</name>
    <name type="synonym">Stegomyia albopicta</name>
    <dbReference type="NCBI Taxonomy" id="7160"/>
    <lineage>
        <taxon>Eukaryota</taxon>
        <taxon>Metazoa</taxon>
        <taxon>Ecdysozoa</taxon>
        <taxon>Arthropoda</taxon>
        <taxon>Hexapoda</taxon>
        <taxon>Insecta</taxon>
        <taxon>Pterygota</taxon>
        <taxon>Neoptera</taxon>
        <taxon>Endopterygota</taxon>
        <taxon>Diptera</taxon>
        <taxon>Nematocera</taxon>
        <taxon>Culicoidea</taxon>
        <taxon>Culicidae</taxon>
        <taxon>Culicinae</taxon>
        <taxon>Aedini</taxon>
        <taxon>Aedes</taxon>
        <taxon>Stegomyia</taxon>
    </lineage>
</organism>
<dbReference type="Pfam" id="PF25090">
    <property type="entry name" value="DUF7805"/>
    <property type="match status" value="1"/>
</dbReference>